<gene>
    <name evidence="2" type="ORF">K8V11_00060</name>
</gene>
<proteinExistence type="predicted"/>
<protein>
    <submittedName>
        <fullName evidence="2">Uncharacterized protein</fullName>
    </submittedName>
</protein>
<feature type="signal peptide" evidence="1">
    <location>
        <begin position="1"/>
        <end position="27"/>
    </location>
</feature>
<dbReference type="RefSeq" id="WP_303910027.1">
    <property type="nucleotide sequence ID" value="NZ_DYXM01000003.1"/>
</dbReference>
<evidence type="ECO:0000313" key="3">
    <source>
        <dbReference type="Proteomes" id="UP000776650"/>
    </source>
</evidence>
<evidence type="ECO:0000313" key="2">
    <source>
        <dbReference type="EMBL" id="HJE89388.1"/>
    </source>
</evidence>
<dbReference type="Proteomes" id="UP000776650">
    <property type="component" value="Unassembled WGS sequence"/>
</dbReference>
<reference evidence="2" key="1">
    <citation type="journal article" date="2021" name="PeerJ">
        <title>Extensive microbial diversity within the chicken gut microbiome revealed by metagenomics and culture.</title>
        <authorList>
            <person name="Gilroy R."/>
            <person name="Ravi A."/>
            <person name="Getino M."/>
            <person name="Pursley I."/>
            <person name="Horton D.L."/>
            <person name="Alikhan N.F."/>
            <person name="Baker D."/>
            <person name="Gharbi K."/>
            <person name="Hall N."/>
            <person name="Watson M."/>
            <person name="Adriaenssens E.M."/>
            <person name="Foster-Nyarko E."/>
            <person name="Jarju S."/>
            <person name="Secka A."/>
            <person name="Antonio M."/>
            <person name="Oren A."/>
            <person name="Chaudhuri R.R."/>
            <person name="La Ragione R."/>
            <person name="Hildebrand F."/>
            <person name="Pallen M.J."/>
        </authorList>
    </citation>
    <scope>NUCLEOTIDE SEQUENCE</scope>
    <source>
        <strain evidence="2">ChiGjej1B1-18357</strain>
    </source>
</reference>
<accession>A0A921JX24</accession>
<keyword evidence="1" id="KW-0732">Signal</keyword>
<feature type="chain" id="PRO_5036713063" evidence="1">
    <location>
        <begin position="28"/>
        <end position="128"/>
    </location>
</feature>
<sequence length="128" mass="12826">MRKFRGALVAAATVGMAMSAGVGVASAEDSGQGKAEEPVPCAFESGEKVDSRPECRAQVFGYGSFGTESLANVLSSAINTGSVVMSIELPDLLSLNGVFGALGSQQGTPLFSVGEVAFGSLSSSLDGS</sequence>
<dbReference type="AlphaFoldDB" id="A0A921JX24"/>
<dbReference type="EMBL" id="DYXM01000003">
    <property type="protein sequence ID" value="HJE89388.1"/>
    <property type="molecule type" value="Genomic_DNA"/>
</dbReference>
<comment type="caution">
    <text evidence="2">The sequence shown here is derived from an EMBL/GenBank/DDBJ whole genome shotgun (WGS) entry which is preliminary data.</text>
</comment>
<evidence type="ECO:0000256" key="1">
    <source>
        <dbReference type="SAM" id="SignalP"/>
    </source>
</evidence>
<organism evidence="2 3">
    <name type="scientific">Dietzia timorensis</name>
    <dbReference type="NCBI Taxonomy" id="499555"/>
    <lineage>
        <taxon>Bacteria</taxon>
        <taxon>Bacillati</taxon>
        <taxon>Actinomycetota</taxon>
        <taxon>Actinomycetes</taxon>
        <taxon>Mycobacteriales</taxon>
        <taxon>Dietziaceae</taxon>
        <taxon>Dietzia</taxon>
    </lineage>
</organism>
<name>A0A921JX24_9ACTN</name>
<reference evidence="2" key="2">
    <citation type="submission" date="2021-09" db="EMBL/GenBank/DDBJ databases">
        <authorList>
            <person name="Gilroy R."/>
        </authorList>
    </citation>
    <scope>NUCLEOTIDE SEQUENCE</scope>
    <source>
        <strain evidence="2">ChiGjej1B1-18357</strain>
    </source>
</reference>